<feature type="domain" description="Amidohydrolase-related" evidence="7">
    <location>
        <begin position="66"/>
        <end position="346"/>
    </location>
</feature>
<comment type="cofactor">
    <cofactor evidence="6">
        <name>Mn(2+)</name>
        <dbReference type="ChEBI" id="CHEBI:29035"/>
    </cofactor>
</comment>
<evidence type="ECO:0000313" key="9">
    <source>
        <dbReference type="EMBL" id="MBC8562357.1"/>
    </source>
</evidence>
<dbReference type="Gene3D" id="2.30.40.10">
    <property type="entry name" value="Urease, subunit C, domain 1"/>
    <property type="match status" value="1"/>
</dbReference>
<dbReference type="InterPro" id="IPR011059">
    <property type="entry name" value="Metal-dep_hydrolase_composite"/>
</dbReference>
<evidence type="ECO:0000256" key="6">
    <source>
        <dbReference type="HAMAP-Rule" id="MF_01518"/>
    </source>
</evidence>
<evidence type="ECO:0000256" key="3">
    <source>
        <dbReference type="ARBA" id="ARBA00022801"/>
    </source>
</evidence>
<organism evidence="9 10">
    <name type="scientific">Jutongia huaianensis</name>
    <dbReference type="NCBI Taxonomy" id="2763668"/>
    <lineage>
        <taxon>Bacteria</taxon>
        <taxon>Bacillati</taxon>
        <taxon>Bacillota</taxon>
        <taxon>Clostridia</taxon>
        <taxon>Lachnospirales</taxon>
        <taxon>Lachnospiraceae</taxon>
        <taxon>Jutongia</taxon>
    </lineage>
</organism>
<dbReference type="RefSeq" id="WP_249297773.1">
    <property type="nucleotide sequence ID" value="NZ_JACRSX010000006.1"/>
</dbReference>
<dbReference type="Gene3D" id="3.20.20.140">
    <property type="entry name" value="Metal-dependent hydrolases"/>
    <property type="match status" value="1"/>
</dbReference>
<dbReference type="EC" id="3.5.4.2" evidence="2 6"/>
<dbReference type="EMBL" id="JACRSX010000006">
    <property type="protein sequence ID" value="MBC8562357.1"/>
    <property type="molecule type" value="Genomic_DNA"/>
</dbReference>
<comment type="caution">
    <text evidence="9">The sequence shown here is derived from an EMBL/GenBank/DDBJ whole genome shotgun (WGS) entry which is preliminary data.</text>
</comment>
<evidence type="ECO:0000256" key="5">
    <source>
        <dbReference type="ARBA" id="ARBA00047720"/>
    </source>
</evidence>
<evidence type="ECO:0000256" key="2">
    <source>
        <dbReference type="ARBA" id="ARBA00012782"/>
    </source>
</evidence>
<dbReference type="NCBIfam" id="TIGR01178">
    <property type="entry name" value="ade"/>
    <property type="match status" value="1"/>
</dbReference>
<comment type="catalytic activity">
    <reaction evidence="5 6">
        <text>adenine + H2O + H(+) = hypoxanthine + NH4(+)</text>
        <dbReference type="Rhea" id="RHEA:23688"/>
        <dbReference type="ChEBI" id="CHEBI:15377"/>
        <dbReference type="ChEBI" id="CHEBI:15378"/>
        <dbReference type="ChEBI" id="CHEBI:16708"/>
        <dbReference type="ChEBI" id="CHEBI:17368"/>
        <dbReference type="ChEBI" id="CHEBI:28938"/>
        <dbReference type="EC" id="3.5.4.2"/>
    </reaction>
</comment>
<evidence type="ECO:0000313" key="10">
    <source>
        <dbReference type="Proteomes" id="UP000606193"/>
    </source>
</evidence>
<sequence length="580" mass="63015">MNKKIREKLIHVANGRQKADLVLKNAGIVNVFTEDIEIGDVAVVDGMIAGIGTYEGEVEKDMTGKYLCPGFIDGHIHLESSMVAPAEFEKAVLPHGTTAVITDPHEIANVAGCEGIEFMLRYTQDMTLDVFFVVPSCVPSTGLDEAGACLEAADIEPFYENDRVIGLAEMMNSFGVNQADPAILDKINVTLEHQKIIDGHAPLLSGQELNGYVAAGIRSDHECSNVREAKEKFARGQWIMVREGTAAHNLEALLPLFEAPYAQRIMLVTDDKHPCDLLRDGHIDAIVRKAVQKGIDPVKAIKAGTYNAASYFGLVNHGAIAPGYCADIAVLDSLTELNVLEVYKDGVLAAENGKSLVKSSVPEMGQEIQERVYHSFHVDPVNVSQLAMEKKGERIRVIDLNAHELLTTERIAGWTCREGCADGVDPEEDIVKIVALERHKNTGHIGKGFLGRYGLKKGAVATSVGHDSHNLVIAGTNDEDIACAANRVIENEGGLAIALDGEIVADLPLQIAGLMSTLPLEEVDQRLEKMKAILREWGISEEIDPFMTLSFVSLPVIPSLRLNTYGVIDVNQQKVVDASF</sequence>
<evidence type="ECO:0000259" key="7">
    <source>
        <dbReference type="Pfam" id="PF01979"/>
    </source>
</evidence>
<dbReference type="InterPro" id="IPR032466">
    <property type="entry name" value="Metal_Hydrolase"/>
</dbReference>
<dbReference type="InterPro" id="IPR006679">
    <property type="entry name" value="Adenine_deam"/>
</dbReference>
<proteinExistence type="inferred from homology"/>
<name>A0ABR7N2T4_9FIRM</name>
<dbReference type="SUPFAM" id="SSF51338">
    <property type="entry name" value="Composite domain of metallo-dependent hydrolases"/>
    <property type="match status" value="1"/>
</dbReference>
<protein>
    <recommendedName>
        <fullName evidence="2 6">Adenine deaminase</fullName>
        <shortName evidence="6">Adenase</shortName>
        <shortName evidence="6">Adenine aminase</shortName>
        <ecNumber evidence="2 6">3.5.4.2</ecNumber>
    </recommendedName>
</protein>
<keyword evidence="4 6" id="KW-0464">Manganese</keyword>
<dbReference type="GO" id="GO:0000034">
    <property type="term" value="F:adenine deaminase activity"/>
    <property type="evidence" value="ECO:0007669"/>
    <property type="project" value="UniProtKB-EC"/>
</dbReference>
<dbReference type="PANTHER" id="PTHR11113">
    <property type="entry name" value="N-ACETYLGLUCOSAMINE-6-PHOSPHATE DEACETYLASE"/>
    <property type="match status" value="1"/>
</dbReference>
<gene>
    <name evidence="6 9" type="primary">ade</name>
    <name evidence="9" type="ORF">H8704_06895</name>
</gene>
<dbReference type="Pfam" id="PF01979">
    <property type="entry name" value="Amidohydro_1"/>
    <property type="match status" value="1"/>
</dbReference>
<dbReference type="InterPro" id="IPR006680">
    <property type="entry name" value="Amidohydro-rel"/>
</dbReference>
<reference evidence="9 10" key="1">
    <citation type="submission" date="2020-08" db="EMBL/GenBank/DDBJ databases">
        <title>Genome public.</title>
        <authorList>
            <person name="Liu C."/>
            <person name="Sun Q."/>
        </authorList>
    </citation>
    <scope>NUCLEOTIDE SEQUENCE [LARGE SCALE GENOMIC DNA]</scope>
    <source>
        <strain evidence="9 10">NSJ-37</strain>
    </source>
</reference>
<evidence type="ECO:0000256" key="4">
    <source>
        <dbReference type="ARBA" id="ARBA00023211"/>
    </source>
</evidence>
<comment type="similarity">
    <text evidence="1 6">Belongs to the metallo-dependent hydrolases superfamily. Adenine deaminase family.</text>
</comment>
<dbReference type="InterPro" id="IPR026912">
    <property type="entry name" value="Adenine_deam_C"/>
</dbReference>
<evidence type="ECO:0000256" key="1">
    <source>
        <dbReference type="ARBA" id="ARBA00006773"/>
    </source>
</evidence>
<keyword evidence="10" id="KW-1185">Reference proteome</keyword>
<keyword evidence="3 6" id="KW-0378">Hydrolase</keyword>
<dbReference type="CDD" id="cd01295">
    <property type="entry name" value="AdeC"/>
    <property type="match status" value="1"/>
</dbReference>
<accession>A0ABR7N2T4</accession>
<dbReference type="PANTHER" id="PTHR11113:SF2">
    <property type="entry name" value="ADENINE DEAMINASE"/>
    <property type="match status" value="1"/>
</dbReference>
<dbReference type="Pfam" id="PF13382">
    <property type="entry name" value="Adenine_deam_C"/>
    <property type="match status" value="1"/>
</dbReference>
<dbReference type="SUPFAM" id="SSF51556">
    <property type="entry name" value="Metallo-dependent hydrolases"/>
    <property type="match status" value="1"/>
</dbReference>
<dbReference type="Proteomes" id="UP000606193">
    <property type="component" value="Unassembled WGS sequence"/>
</dbReference>
<feature type="domain" description="Adenine deaminase C-terminal" evidence="8">
    <location>
        <begin position="405"/>
        <end position="573"/>
    </location>
</feature>
<evidence type="ECO:0000259" key="8">
    <source>
        <dbReference type="Pfam" id="PF13382"/>
    </source>
</evidence>
<dbReference type="HAMAP" id="MF_01518">
    <property type="entry name" value="Adenine_deamin"/>
    <property type="match status" value="1"/>
</dbReference>